<feature type="site" description="Important for catalytic activity; stabilizes the transition state when the phosphoryl donor is PPi" evidence="6">
    <location>
        <position position="140"/>
    </location>
</feature>
<dbReference type="Pfam" id="PF00365">
    <property type="entry name" value="PFK"/>
    <property type="match status" value="1"/>
</dbReference>
<comment type="subunit">
    <text evidence="6">Homodimer.</text>
</comment>
<evidence type="ECO:0000256" key="6">
    <source>
        <dbReference type="HAMAP-Rule" id="MF_01978"/>
    </source>
</evidence>
<accession>A0A6L5Y136</accession>
<dbReference type="GO" id="GO:0006002">
    <property type="term" value="P:fructose 6-phosphate metabolic process"/>
    <property type="evidence" value="ECO:0007669"/>
    <property type="project" value="InterPro"/>
</dbReference>
<feature type="binding site" evidence="6">
    <location>
        <position position="245"/>
    </location>
    <ligand>
        <name>substrate</name>
    </ligand>
</feature>
<dbReference type="AlphaFoldDB" id="A0A6L5Y136"/>
<dbReference type="InterPro" id="IPR050929">
    <property type="entry name" value="PFKA"/>
</dbReference>
<dbReference type="HAMAP" id="MF_01978">
    <property type="entry name" value="Phosphofructokinase_II_B2"/>
    <property type="match status" value="1"/>
</dbReference>
<feature type="site" description="Important for catalytic activity and substrate specificity; stabilizes the transition state when the phosphoryl donor is PPi; prevents ATP from binding by mimicking the alpha-phosphate group of ATP" evidence="6">
    <location>
        <position position="114"/>
    </location>
</feature>
<comment type="function">
    <text evidence="6">Catalyzes the phosphorylation of D-fructose 6-phosphate, the first committing step of glycolysis. Uses inorganic phosphate (PPi) as phosphoryl donor instead of ATP like common ATP-dependent phosphofructokinases (ATP-PFKs), which renders the reaction reversible, and can thus function both in glycolysis and gluconeogenesis. Consistently, PPi-PFK can replace the enzymes of both the forward (ATP-PFK) and reverse (fructose-bisphosphatase (FBPase)) reactions.</text>
</comment>
<dbReference type="InterPro" id="IPR022953">
    <property type="entry name" value="ATP_PFK"/>
</dbReference>
<dbReference type="GO" id="GO:0005737">
    <property type="term" value="C:cytoplasm"/>
    <property type="evidence" value="ECO:0007669"/>
    <property type="project" value="UniProtKB-SubCell"/>
</dbReference>
<dbReference type="EC" id="2.7.1.90" evidence="6"/>
<gene>
    <name evidence="6" type="primary">pfp</name>
    <name evidence="8" type="ORF">FYJ58_09560</name>
</gene>
<evidence type="ECO:0000313" key="8">
    <source>
        <dbReference type="EMBL" id="MSS64118.1"/>
    </source>
</evidence>
<organism evidence="8 9">
    <name type="scientific">Velocimicrobium porci</name>
    <dbReference type="NCBI Taxonomy" id="2606634"/>
    <lineage>
        <taxon>Bacteria</taxon>
        <taxon>Bacillati</taxon>
        <taxon>Bacillota</taxon>
        <taxon>Clostridia</taxon>
        <taxon>Lachnospirales</taxon>
        <taxon>Lachnospiraceae</taxon>
        <taxon>Velocimicrobium</taxon>
    </lineage>
</organism>
<feature type="active site" description="Proton acceptor" evidence="6">
    <location>
        <position position="143"/>
    </location>
</feature>
<comment type="similarity">
    <text evidence="6">Belongs to the phosphofructokinase type A (PFKA) family. PPi-dependent PFK group II subfamily. Clade 'B2' sub-subfamily.</text>
</comment>
<feature type="binding site" evidence="6">
    <location>
        <position position="113"/>
    </location>
    <ligand>
        <name>Mg(2+)</name>
        <dbReference type="ChEBI" id="CHEBI:18420"/>
        <note>catalytic</note>
    </ligand>
</feature>
<evidence type="ECO:0000313" key="9">
    <source>
        <dbReference type="Proteomes" id="UP000482209"/>
    </source>
</evidence>
<dbReference type="InterPro" id="IPR035966">
    <property type="entry name" value="PKF_sf"/>
</dbReference>
<comment type="pathway">
    <text evidence="6">Carbohydrate degradation; glycolysis; D-glyceraldehyde 3-phosphate and glycerone phosphate from D-glucose: step 3/4.</text>
</comment>
<keyword evidence="4 6" id="KW-0418">Kinase</keyword>
<comment type="cofactor">
    <cofactor evidence="1 6">
        <name>Mg(2+)</name>
        <dbReference type="ChEBI" id="CHEBI:18420"/>
    </cofactor>
</comment>
<keyword evidence="6" id="KW-0324">Glycolysis</keyword>
<dbReference type="UniPathway" id="UPA00109">
    <property type="reaction ID" value="UER00182"/>
</dbReference>
<evidence type="ECO:0000256" key="5">
    <source>
        <dbReference type="ARBA" id="ARBA00022842"/>
    </source>
</evidence>
<feature type="domain" description="Phosphofructokinase" evidence="7">
    <location>
        <begin position="6"/>
        <end position="291"/>
    </location>
</feature>
<dbReference type="PIRSF" id="PIRSF036483">
    <property type="entry name" value="PFK_XF0274"/>
    <property type="match status" value="1"/>
</dbReference>
<feature type="binding site" evidence="6">
    <location>
        <position position="13"/>
    </location>
    <ligand>
        <name>diphosphate</name>
        <dbReference type="ChEBI" id="CHEBI:33019"/>
    </ligand>
</feature>
<evidence type="ECO:0000256" key="4">
    <source>
        <dbReference type="ARBA" id="ARBA00022777"/>
    </source>
</evidence>
<evidence type="ECO:0000256" key="3">
    <source>
        <dbReference type="ARBA" id="ARBA00022723"/>
    </source>
</evidence>
<dbReference type="RefSeq" id="WP_154519516.1">
    <property type="nucleotide sequence ID" value="NZ_VUMT01000013.1"/>
</dbReference>
<keyword evidence="6" id="KW-0963">Cytoplasm</keyword>
<comment type="subcellular location">
    <subcellularLocation>
        <location evidence="6">Cytoplasm</location>
    </subcellularLocation>
</comment>
<feature type="binding site" evidence="6">
    <location>
        <begin position="187"/>
        <end position="189"/>
    </location>
    <ligand>
        <name>substrate</name>
    </ligand>
</feature>
<dbReference type="GO" id="GO:0003872">
    <property type="term" value="F:6-phosphofructokinase activity"/>
    <property type="evidence" value="ECO:0007669"/>
    <property type="project" value="UniProtKB-UniRule"/>
</dbReference>
<dbReference type="PANTHER" id="PTHR45770">
    <property type="entry name" value="ATP-DEPENDENT 6-PHOSPHOFRUCTOKINASE 1"/>
    <property type="match status" value="1"/>
</dbReference>
<evidence type="ECO:0000256" key="1">
    <source>
        <dbReference type="ARBA" id="ARBA00001946"/>
    </source>
</evidence>
<dbReference type="EMBL" id="VUMT01000013">
    <property type="protein sequence ID" value="MSS64118.1"/>
    <property type="molecule type" value="Genomic_DNA"/>
</dbReference>
<keyword evidence="5 6" id="KW-0460">Magnesium</keyword>
<dbReference type="SUPFAM" id="SSF53784">
    <property type="entry name" value="Phosphofructokinase"/>
    <property type="match status" value="1"/>
</dbReference>
<dbReference type="Gene3D" id="3.40.50.460">
    <property type="entry name" value="Phosphofructokinase domain"/>
    <property type="match status" value="1"/>
</dbReference>
<comment type="activity regulation">
    <text evidence="6">Non-allosteric.</text>
</comment>
<proteinExistence type="inferred from homology"/>
<name>A0A6L5Y136_9FIRM</name>
<dbReference type="GO" id="GO:0047334">
    <property type="term" value="F:diphosphate-fructose-6-phosphate 1-phosphotransferase activity"/>
    <property type="evidence" value="ECO:0007669"/>
    <property type="project" value="UniProtKB-EC"/>
</dbReference>
<keyword evidence="3 6" id="KW-0479">Metal-binding</keyword>
<dbReference type="InterPro" id="IPR011404">
    <property type="entry name" value="PPi-PFK"/>
</dbReference>
<dbReference type="InterPro" id="IPR000023">
    <property type="entry name" value="Phosphofructokinase_dom"/>
</dbReference>
<comment type="caution">
    <text evidence="8">The sequence shown here is derived from an EMBL/GenBank/DDBJ whole genome shotgun (WGS) entry which is preliminary data.</text>
</comment>
<dbReference type="Proteomes" id="UP000482209">
    <property type="component" value="Unassembled WGS sequence"/>
</dbReference>
<reference evidence="8 9" key="1">
    <citation type="submission" date="2019-08" db="EMBL/GenBank/DDBJ databases">
        <title>In-depth cultivation of the pig gut microbiome towards novel bacterial diversity and tailored functional studies.</title>
        <authorList>
            <person name="Wylensek D."/>
            <person name="Hitch T.C.A."/>
            <person name="Clavel T."/>
        </authorList>
    </citation>
    <scope>NUCLEOTIDE SEQUENCE [LARGE SCALE GENOMIC DNA]</scope>
    <source>
        <strain evidence="8 9">WCA-693-APC-MOT-I</strain>
    </source>
</reference>
<feature type="binding site" evidence="6">
    <location>
        <begin position="141"/>
        <end position="143"/>
    </location>
    <ligand>
        <name>substrate</name>
    </ligand>
</feature>
<keyword evidence="2 6" id="KW-0808">Transferase</keyword>
<sequence length="407" mass="44898">MKKRRCIIGQSGGPTVAINSSLAGVIDGAIASSMYERIYGMRNGIEGLLDLQIVNLSERFTTLDLVERLRKTPAMYLGSCRYKLDTNDTETLSKIFSILENFQIDDFFYIGGNDSMDTILKLSDYGKQIDSPIRFIGIPKTIDNDLVGTDHTPGFGSAAKYIATTMLEVMYDCAIYNKPSITIVEIMGRNAGWLTAAAALAKTEAMEGVDLIYLPELAFDVDQFLNDVDYILQTKKKQVLVAVSEGIKDKKGNYIQDGEISGQVDAFGHISRSGAGKALEKIAANHFQCKVRSVEINVLQRSCMHCASETDLKEAFLIGRSAVGKALEGNNGIMLTYERVPGNSYQVRIGTVDVHESANKERLVPREWINKEGNHVNGTMINYLTPLIQGEVMLEYKGGVPSYLPLM</sequence>
<evidence type="ECO:0000259" key="7">
    <source>
        <dbReference type="Pfam" id="PF00365"/>
    </source>
</evidence>
<protein>
    <recommendedName>
        <fullName evidence="6">Pyrophosphate--fructose 6-phosphate 1-phosphotransferase</fullName>
        <ecNumber evidence="6">2.7.1.90</ecNumber>
    </recommendedName>
    <alternativeName>
        <fullName evidence="6">6-phosphofructokinase, pyrophosphate dependent</fullName>
    </alternativeName>
    <alternativeName>
        <fullName evidence="6">PPi-dependent phosphofructokinase</fullName>
        <shortName evidence="6">PPi-PFK</shortName>
    </alternativeName>
    <alternativeName>
        <fullName evidence="6">Pyrophosphate-dependent 6-phosphofructose-1-kinase</fullName>
    </alternativeName>
</protein>
<comment type="catalytic activity">
    <reaction evidence="6">
        <text>beta-D-fructose 6-phosphate + diphosphate = beta-D-fructose 1,6-bisphosphate + phosphate + H(+)</text>
        <dbReference type="Rhea" id="RHEA:13613"/>
        <dbReference type="ChEBI" id="CHEBI:15378"/>
        <dbReference type="ChEBI" id="CHEBI:32966"/>
        <dbReference type="ChEBI" id="CHEBI:33019"/>
        <dbReference type="ChEBI" id="CHEBI:43474"/>
        <dbReference type="ChEBI" id="CHEBI:57634"/>
        <dbReference type="EC" id="2.7.1.90"/>
    </reaction>
</comment>
<dbReference type="PRINTS" id="PR00476">
    <property type="entry name" value="PHFRCTKINASE"/>
</dbReference>
<evidence type="ECO:0000256" key="2">
    <source>
        <dbReference type="ARBA" id="ARBA00022679"/>
    </source>
</evidence>
<dbReference type="GO" id="GO:0046872">
    <property type="term" value="F:metal ion binding"/>
    <property type="evidence" value="ECO:0007669"/>
    <property type="project" value="UniProtKB-KW"/>
</dbReference>
<dbReference type="NCBIfam" id="NF010675">
    <property type="entry name" value="PRK14072.1"/>
    <property type="match status" value="1"/>
</dbReference>
<keyword evidence="9" id="KW-1185">Reference proteome</keyword>
<dbReference type="Gene3D" id="3.40.50.450">
    <property type="match status" value="1"/>
</dbReference>
<comment type="caution">
    <text evidence="6">Lacks conserved residue(s) required for the propagation of feature annotation.</text>
</comment>